<dbReference type="InterPro" id="IPR000253">
    <property type="entry name" value="FHA_dom"/>
</dbReference>
<dbReference type="PROSITE" id="PS50006">
    <property type="entry name" value="FHA_DOMAIN"/>
    <property type="match status" value="1"/>
</dbReference>
<dbReference type="InterPro" id="IPR008984">
    <property type="entry name" value="SMAD_FHA_dom_sf"/>
</dbReference>
<feature type="region of interest" description="Disordered" evidence="1">
    <location>
        <begin position="93"/>
        <end position="129"/>
    </location>
</feature>
<dbReference type="CDD" id="cd00060">
    <property type="entry name" value="FHA"/>
    <property type="match status" value="1"/>
</dbReference>
<dbReference type="AlphaFoldDB" id="A0A1U7CUH7"/>
<dbReference type="SMART" id="SM00240">
    <property type="entry name" value="FHA"/>
    <property type="match status" value="1"/>
</dbReference>
<dbReference type="Gene3D" id="2.60.200.20">
    <property type="match status" value="1"/>
</dbReference>
<evidence type="ECO:0000313" key="3">
    <source>
        <dbReference type="EMBL" id="APW62585.1"/>
    </source>
</evidence>
<gene>
    <name evidence="3" type="primary">garA_1</name>
    <name evidence="3" type="ORF">BSF38_04133</name>
</gene>
<dbReference type="RefSeq" id="WP_076348791.1">
    <property type="nucleotide sequence ID" value="NZ_CP019082.1"/>
</dbReference>
<dbReference type="OrthoDB" id="277679at2"/>
<evidence type="ECO:0000259" key="2">
    <source>
        <dbReference type="PROSITE" id="PS50006"/>
    </source>
</evidence>
<dbReference type="Proteomes" id="UP000186309">
    <property type="component" value="Chromosome"/>
</dbReference>
<evidence type="ECO:0000256" key="1">
    <source>
        <dbReference type="SAM" id="MobiDB-lite"/>
    </source>
</evidence>
<dbReference type="SUPFAM" id="SSF49879">
    <property type="entry name" value="SMAD/FHA domain"/>
    <property type="match status" value="1"/>
</dbReference>
<feature type="domain" description="FHA" evidence="2">
    <location>
        <begin position="23"/>
        <end position="72"/>
    </location>
</feature>
<dbReference type="EMBL" id="CP019082">
    <property type="protein sequence ID" value="APW62585.1"/>
    <property type="molecule type" value="Genomic_DNA"/>
</dbReference>
<dbReference type="Pfam" id="PF00498">
    <property type="entry name" value="FHA"/>
    <property type="match status" value="1"/>
</dbReference>
<proteinExistence type="predicted"/>
<sequence length="129" mass="14124">MSFKLTPIVQRSGPPIMVQRPILLIGRHPECDLRLDLPKISRRHCCLASAYDRVLIRDLGSRNGVRVNGRVVDETQLFRGDEVAIGPLIYRVDDEEGESPGGGPHSRPAAAPAPGESESHVDLIPLDDV</sequence>
<organism evidence="3 4">
    <name type="scientific">Paludisphaera borealis</name>
    <dbReference type="NCBI Taxonomy" id="1387353"/>
    <lineage>
        <taxon>Bacteria</taxon>
        <taxon>Pseudomonadati</taxon>
        <taxon>Planctomycetota</taxon>
        <taxon>Planctomycetia</taxon>
        <taxon>Isosphaerales</taxon>
        <taxon>Isosphaeraceae</taxon>
        <taxon>Paludisphaera</taxon>
    </lineage>
</organism>
<keyword evidence="4" id="KW-1185">Reference proteome</keyword>
<evidence type="ECO:0000313" key="4">
    <source>
        <dbReference type="Proteomes" id="UP000186309"/>
    </source>
</evidence>
<accession>A0A1U7CUH7</accession>
<name>A0A1U7CUH7_9BACT</name>
<protein>
    <submittedName>
        <fullName evidence="3">Glycogen accumulation regulator GarA</fullName>
    </submittedName>
</protein>
<reference evidence="4" key="1">
    <citation type="submission" date="2016-12" db="EMBL/GenBank/DDBJ databases">
        <title>Comparative genomics of four Isosphaeraceae planctomycetes: a common pool of plasmids and glycoside hydrolase genes.</title>
        <authorList>
            <person name="Ivanova A."/>
        </authorList>
    </citation>
    <scope>NUCLEOTIDE SEQUENCE [LARGE SCALE GENOMIC DNA]</scope>
    <source>
        <strain evidence="4">PX4</strain>
    </source>
</reference>
<dbReference type="STRING" id="1387353.BSF38_04133"/>
<dbReference type="KEGG" id="pbor:BSF38_04133"/>